<dbReference type="EMBL" id="AFNT02000003">
    <property type="protein sequence ID" value="ERJ07402.1"/>
    <property type="molecule type" value="Genomic_DNA"/>
</dbReference>
<dbReference type="Gene3D" id="3.20.20.105">
    <property type="entry name" value="Queuine tRNA-ribosyltransferase-like"/>
    <property type="match status" value="1"/>
</dbReference>
<reference evidence="2 3" key="1">
    <citation type="journal article" date="2011" name="J. Bacteriol.">
        <title>Genome sequence of Halorhabdus tiamatea, the first archaeon isolated from a deep-sea anoxic brine lake.</title>
        <authorList>
            <person name="Antunes A."/>
            <person name="Alam I."/>
            <person name="Bajic V.B."/>
            <person name="Stingl U."/>
        </authorList>
    </citation>
    <scope>NUCLEOTIDE SEQUENCE [LARGE SCALE GENOMIC DNA]</scope>
    <source>
        <strain evidence="2 3">SARL4B</strain>
    </source>
</reference>
<dbReference type="InterPro" id="IPR036511">
    <property type="entry name" value="TGT-like_sf"/>
</dbReference>
<dbReference type="RefSeq" id="WP_021029329.1">
    <property type="nucleotide sequence ID" value="NZ_AFNT02000003.1"/>
</dbReference>
<proteinExistence type="predicted"/>
<accession>U2DP29</accession>
<evidence type="ECO:0000313" key="3">
    <source>
        <dbReference type="Proteomes" id="UP000003861"/>
    </source>
</evidence>
<organism evidence="2 3">
    <name type="scientific">Halorhabdus tiamatea SARL4B</name>
    <dbReference type="NCBI Taxonomy" id="1033806"/>
    <lineage>
        <taxon>Archaea</taxon>
        <taxon>Methanobacteriati</taxon>
        <taxon>Methanobacteriota</taxon>
        <taxon>Stenosarchaea group</taxon>
        <taxon>Halobacteria</taxon>
        <taxon>Halobacteriales</taxon>
        <taxon>Haloarculaceae</taxon>
        <taxon>Halorhabdus</taxon>
    </lineage>
</organism>
<evidence type="ECO:0000256" key="1">
    <source>
        <dbReference type="SAM" id="MobiDB-lite"/>
    </source>
</evidence>
<comment type="caution">
    <text evidence="2">The sequence shown here is derived from an EMBL/GenBank/DDBJ whole genome shotgun (WGS) entry which is preliminary data.</text>
</comment>
<sequence>MRESNSTVPRGAICRVQPQWSHSAFLDAVSPAYAMINLEDARRVVKRGEDADSYFPAETTVIATSTIDDDLLDIIPWESNDYRRGELDIVQGFGPDFYIPMDHSDYNDLSAEERKKRVKSVFRGSLWLDQKLDDDDIELIPLVKGCSLEERIYSYRLFDELNPSIVAYYAANYFSQGGNHVDRLLSDLETVIEEIDWPLLLIGLLSPNYLARMPDQVVASAGQHAWRDKVTPRQENDLAMQKTYEQLEMRVAEALGVPTRSDRSQTAPEDDPQMSNQTKAE</sequence>
<gene>
    <name evidence="2" type="ORF">HLRTI_000444</name>
</gene>
<dbReference type="AlphaFoldDB" id="U2DP29"/>
<evidence type="ECO:0000313" key="2">
    <source>
        <dbReference type="EMBL" id="ERJ07402.1"/>
    </source>
</evidence>
<protein>
    <submittedName>
        <fullName evidence="2">Uncharacterized protein</fullName>
    </submittedName>
</protein>
<reference evidence="2 3" key="2">
    <citation type="journal article" date="2013" name="PLoS ONE">
        <title>INDIGO - INtegrated Data Warehouse of MIcrobial GenOmes with Examples from the Red Sea Extremophiles.</title>
        <authorList>
            <person name="Alam I."/>
            <person name="Antunes A."/>
            <person name="Kamau A.A."/>
            <person name="Ba Alawi W."/>
            <person name="Kalkatawi M."/>
            <person name="Stingl U."/>
            <person name="Bajic V.B."/>
        </authorList>
    </citation>
    <scope>NUCLEOTIDE SEQUENCE [LARGE SCALE GENOMIC DNA]</scope>
    <source>
        <strain evidence="2 3">SARL4B</strain>
    </source>
</reference>
<dbReference type="Proteomes" id="UP000003861">
    <property type="component" value="Unassembled WGS sequence"/>
</dbReference>
<dbReference type="GO" id="GO:0006400">
    <property type="term" value="P:tRNA modification"/>
    <property type="evidence" value="ECO:0007669"/>
    <property type="project" value="InterPro"/>
</dbReference>
<feature type="region of interest" description="Disordered" evidence="1">
    <location>
        <begin position="255"/>
        <end position="281"/>
    </location>
</feature>
<name>U2DP29_9EURY</name>